<evidence type="ECO:0000313" key="1">
    <source>
        <dbReference type="EMBL" id="TVT59840.1"/>
    </source>
</evidence>
<evidence type="ECO:0000313" key="2">
    <source>
        <dbReference type="Proteomes" id="UP000317355"/>
    </source>
</evidence>
<protein>
    <submittedName>
        <fullName evidence="1">Uncharacterized protein</fullName>
    </submittedName>
</protein>
<gene>
    <name evidence="1" type="ORF">FHK82_02340</name>
</gene>
<name>A0A558DFN2_9GAMM</name>
<organism evidence="1 2">
    <name type="scientific">Sedimenticola thiotaurini</name>
    <dbReference type="NCBI Taxonomy" id="1543721"/>
    <lineage>
        <taxon>Bacteria</taxon>
        <taxon>Pseudomonadati</taxon>
        <taxon>Pseudomonadota</taxon>
        <taxon>Gammaproteobacteria</taxon>
        <taxon>Chromatiales</taxon>
        <taxon>Sedimenticolaceae</taxon>
        <taxon>Sedimenticola</taxon>
    </lineage>
</organism>
<dbReference type="AlphaFoldDB" id="A0A558DFN2"/>
<dbReference type="EMBL" id="VMRY01000003">
    <property type="protein sequence ID" value="TVT59840.1"/>
    <property type="molecule type" value="Genomic_DNA"/>
</dbReference>
<accession>A0A558DFN2</accession>
<reference evidence="1 2" key="1">
    <citation type="submission" date="2019-07" db="EMBL/GenBank/DDBJ databases">
        <title>The pathways for chlorine oxyanion respiration interact through the shared metabolite chlorate.</title>
        <authorList>
            <person name="Barnum T.P."/>
            <person name="Cheng Y."/>
            <person name="Hill K.A."/>
            <person name="Lucas L.N."/>
            <person name="Carlson H.K."/>
            <person name="Coates J.D."/>
        </authorList>
    </citation>
    <scope>NUCLEOTIDE SEQUENCE [LARGE SCALE GENOMIC DNA]</scope>
    <source>
        <strain evidence="1">BK-3</strain>
    </source>
</reference>
<dbReference type="Proteomes" id="UP000317355">
    <property type="component" value="Unassembled WGS sequence"/>
</dbReference>
<sequence length="129" mass="14798">MSTLQRYRKRPDQAVTAIRLTLDTPGLHYNKWGAEQHCKPGDWLVDNGGDVYSIDADSFKKTYQKIEPGRYLKTTPVWAEKAHTNGRIKTKEGESEYQAGDFIVFNHPDRTDGYPVAETLFLAMYEPDE</sequence>
<proteinExistence type="predicted"/>
<comment type="caution">
    <text evidence="1">The sequence shown here is derived from an EMBL/GenBank/DDBJ whole genome shotgun (WGS) entry which is preliminary data.</text>
</comment>